<dbReference type="RefSeq" id="WP_281834677.1">
    <property type="nucleotide sequence ID" value="NZ_BSDY01000005.1"/>
</dbReference>
<organism evidence="4 5">
    <name type="scientific">Propionigenium maris DSM 9537</name>
    <dbReference type="NCBI Taxonomy" id="1123000"/>
    <lineage>
        <taxon>Bacteria</taxon>
        <taxon>Fusobacteriati</taxon>
        <taxon>Fusobacteriota</taxon>
        <taxon>Fusobacteriia</taxon>
        <taxon>Fusobacteriales</taxon>
        <taxon>Fusobacteriaceae</taxon>
        <taxon>Propionigenium</taxon>
    </lineage>
</organism>
<proteinExistence type="inferred from homology"/>
<evidence type="ECO:0000256" key="3">
    <source>
        <dbReference type="ARBA" id="ARBA00038374"/>
    </source>
</evidence>
<evidence type="ECO:0000256" key="2">
    <source>
        <dbReference type="ARBA" id="ARBA00022801"/>
    </source>
</evidence>
<dbReference type="Pfam" id="PF01136">
    <property type="entry name" value="Peptidase_U32"/>
    <property type="match status" value="1"/>
</dbReference>
<comment type="caution">
    <text evidence="4">The sequence shown here is derived from an EMBL/GenBank/DDBJ whole genome shotgun (WGS) entry which is preliminary data.</text>
</comment>
<gene>
    <name evidence="4" type="ORF">PM10SUCC1_14000</name>
</gene>
<dbReference type="InterPro" id="IPR051454">
    <property type="entry name" value="RNA/ubiquinone_mod_enzymes"/>
</dbReference>
<comment type="similarity">
    <text evidence="3">Belongs to the peptidase U32 family.</text>
</comment>
<evidence type="ECO:0000313" key="5">
    <source>
        <dbReference type="Proteomes" id="UP001144471"/>
    </source>
</evidence>
<dbReference type="PANTHER" id="PTHR30217">
    <property type="entry name" value="PEPTIDASE U32 FAMILY"/>
    <property type="match status" value="1"/>
</dbReference>
<dbReference type="InterPro" id="IPR001539">
    <property type="entry name" value="Peptidase_U32"/>
</dbReference>
<sequence>MKRARINAPAGDMNKLKIALKAGADSVLVGGEGYNIKTTSHSFTRDELKEAVDYTHSLGKELWVTLDMIPTNKELEGLDTYVKFLDEIGIDGVLISDLGVFQVVRDYSDLKISVSTQSSNTNWRSVKMWYGLGARRVVLAREISIKNVAEIRERVPEMEIEIHTHGAMCMASSGRSLLSSYMSTKEVTKSADENWKFSIEEQTRPGEYMPVYEDEHGTHIFHSRDLCTIEYLDRILELEVDSLNIEGRMMEEDYLETSVRVYREALESYYSGNYEYKEEWLKELQEAAPRKYTAGFYFVNPGEKTKDYE</sequence>
<keyword evidence="1 4" id="KW-0645">Protease</keyword>
<accession>A0A9W6GL97</accession>
<protein>
    <submittedName>
        <fullName evidence="4">Protease</fullName>
    </submittedName>
</protein>
<dbReference type="GO" id="GO:0008233">
    <property type="term" value="F:peptidase activity"/>
    <property type="evidence" value="ECO:0007669"/>
    <property type="project" value="UniProtKB-KW"/>
</dbReference>
<dbReference type="EMBL" id="BSDY01000005">
    <property type="protein sequence ID" value="GLI55886.1"/>
    <property type="molecule type" value="Genomic_DNA"/>
</dbReference>
<keyword evidence="5" id="KW-1185">Reference proteome</keyword>
<evidence type="ECO:0000256" key="1">
    <source>
        <dbReference type="ARBA" id="ARBA00022670"/>
    </source>
</evidence>
<dbReference type="GO" id="GO:0006508">
    <property type="term" value="P:proteolysis"/>
    <property type="evidence" value="ECO:0007669"/>
    <property type="project" value="UniProtKB-KW"/>
</dbReference>
<reference evidence="4" key="1">
    <citation type="submission" date="2022-12" db="EMBL/GenBank/DDBJ databases">
        <title>Reference genome sequencing for broad-spectrum identification of bacterial and archaeal isolates by mass spectrometry.</title>
        <authorList>
            <person name="Sekiguchi Y."/>
            <person name="Tourlousse D.M."/>
        </authorList>
    </citation>
    <scope>NUCLEOTIDE SEQUENCE</scope>
    <source>
        <strain evidence="4">10succ1</strain>
    </source>
</reference>
<dbReference type="AlphaFoldDB" id="A0A9W6GL97"/>
<dbReference type="Proteomes" id="UP001144471">
    <property type="component" value="Unassembled WGS sequence"/>
</dbReference>
<name>A0A9W6GL97_9FUSO</name>
<evidence type="ECO:0000313" key="4">
    <source>
        <dbReference type="EMBL" id="GLI55886.1"/>
    </source>
</evidence>
<dbReference type="PANTHER" id="PTHR30217:SF6">
    <property type="entry name" value="TRNA HYDROXYLATION PROTEIN P"/>
    <property type="match status" value="1"/>
</dbReference>
<keyword evidence="2" id="KW-0378">Hydrolase</keyword>